<comment type="caution">
    <text evidence="5">The sequence shown here is derived from an EMBL/GenBank/DDBJ whole genome shotgun (WGS) entry which is preliminary data.</text>
</comment>
<comment type="similarity">
    <text evidence="1">Belongs to the SurE nucleotidase family.</text>
</comment>
<dbReference type="SUPFAM" id="SSF64167">
    <property type="entry name" value="SurE-like"/>
    <property type="match status" value="1"/>
</dbReference>
<dbReference type="PANTHER" id="PTHR30457:SF0">
    <property type="entry name" value="PHOSPHATASE, PUTATIVE (AFU_ORTHOLOGUE AFUA_4G01070)-RELATED"/>
    <property type="match status" value="1"/>
</dbReference>
<evidence type="ECO:0000313" key="5">
    <source>
        <dbReference type="EMBL" id="KAB1223342.1"/>
    </source>
</evidence>
<dbReference type="Proteomes" id="UP000516437">
    <property type="component" value="Chromosome 2"/>
</dbReference>
<evidence type="ECO:0000256" key="3">
    <source>
        <dbReference type="ARBA" id="ARBA00022801"/>
    </source>
</evidence>
<keyword evidence="3" id="KW-0378">Hydrolase</keyword>
<accession>A0A6A1WDH3</accession>
<dbReference type="AlphaFoldDB" id="A0A6A1WDH3"/>
<keyword evidence="2" id="KW-0479">Metal-binding</keyword>
<reference evidence="5 6" key="1">
    <citation type="journal article" date="2019" name="Plant Biotechnol. J.">
        <title>The red bayberry genome and genetic basis of sex determination.</title>
        <authorList>
            <person name="Jia H.M."/>
            <person name="Jia H.J."/>
            <person name="Cai Q.L."/>
            <person name="Wang Y."/>
            <person name="Zhao H.B."/>
            <person name="Yang W.F."/>
            <person name="Wang G.Y."/>
            <person name="Li Y.H."/>
            <person name="Zhan D.L."/>
            <person name="Shen Y.T."/>
            <person name="Niu Q.F."/>
            <person name="Chang L."/>
            <person name="Qiu J."/>
            <person name="Zhao L."/>
            <person name="Xie H.B."/>
            <person name="Fu W.Y."/>
            <person name="Jin J."/>
            <person name="Li X.W."/>
            <person name="Jiao Y."/>
            <person name="Zhou C.C."/>
            <person name="Tu T."/>
            <person name="Chai C.Y."/>
            <person name="Gao J.L."/>
            <person name="Fan L.J."/>
            <person name="van de Weg E."/>
            <person name="Wang J.Y."/>
            <person name="Gao Z.S."/>
        </authorList>
    </citation>
    <scope>NUCLEOTIDE SEQUENCE [LARGE SCALE GENOMIC DNA]</scope>
    <source>
        <tissue evidence="5">Leaves</tissue>
    </source>
</reference>
<evidence type="ECO:0000256" key="1">
    <source>
        <dbReference type="ARBA" id="ARBA00011062"/>
    </source>
</evidence>
<dbReference type="PANTHER" id="PTHR30457">
    <property type="entry name" value="5'-NUCLEOTIDASE SURE"/>
    <property type="match status" value="1"/>
</dbReference>
<sequence length="422" mass="46888">MEHSHRPTIMVTNDDGIDAPGLRSLFRVLVSTDLFNIQVCAPDSEKSAVSHGINWRHPLSAKQVAIDGVTAFAASGTPADCTSLGISKVLFPTVADLVVSGINMGSNCGYQIVYSGTVAGAREAFFNGVPSVSGYKLTKQGTSIFRMGWRQITSNMQGGKMLSTMTMEANSEASEETETSTISPECLVFKREARGAELGDDDTADFFKKDILLSLLLVPYPLQKKIAMPSFKIGYRVWLYTLLYQPYDAVRALLCDAGPCSLGETAALIRHRNVAGDLPREVDCTWSVEKIGLAVEISFSVSRTSNGRGVPRSLQEVDLDVVFQMLLEIYQEKLIARGVWKRSAWLWRSVFRYQELQMEEEFLVSCKLQRLLEIYQEKLIARGVWKRSGLAVEISFWNQTSNGRGVPRSLQEADLDVVFQVR</sequence>
<evidence type="ECO:0000259" key="4">
    <source>
        <dbReference type="Pfam" id="PF01975"/>
    </source>
</evidence>
<dbReference type="Pfam" id="PF01975">
    <property type="entry name" value="SurE"/>
    <property type="match status" value="1"/>
</dbReference>
<dbReference type="InterPro" id="IPR002828">
    <property type="entry name" value="SurE-like_Pase/nucleotidase"/>
</dbReference>
<feature type="domain" description="Survival protein SurE-like phosphatase/nucleotidase" evidence="4">
    <location>
        <begin position="9"/>
        <end position="133"/>
    </location>
</feature>
<dbReference type="InterPro" id="IPR036523">
    <property type="entry name" value="SurE-like_sf"/>
</dbReference>
<dbReference type="GO" id="GO:0008252">
    <property type="term" value="F:nucleotidase activity"/>
    <property type="evidence" value="ECO:0007669"/>
    <property type="project" value="InterPro"/>
</dbReference>
<gene>
    <name evidence="5" type="ORF">CJ030_MR2G028937</name>
</gene>
<dbReference type="InterPro" id="IPR030048">
    <property type="entry name" value="SurE"/>
</dbReference>
<dbReference type="GO" id="GO:0046872">
    <property type="term" value="F:metal ion binding"/>
    <property type="evidence" value="ECO:0007669"/>
    <property type="project" value="UniProtKB-KW"/>
</dbReference>
<name>A0A6A1WDH3_9ROSI</name>
<protein>
    <submittedName>
        <fullName evidence="5">5'-nucleotidase SurE</fullName>
    </submittedName>
</protein>
<proteinExistence type="inferred from homology"/>
<dbReference type="GO" id="GO:0005829">
    <property type="term" value="C:cytosol"/>
    <property type="evidence" value="ECO:0007669"/>
    <property type="project" value="TreeGrafter"/>
</dbReference>
<keyword evidence="6" id="KW-1185">Reference proteome</keyword>
<organism evidence="5 6">
    <name type="scientific">Morella rubra</name>
    <name type="common">Chinese bayberry</name>
    <dbReference type="NCBI Taxonomy" id="262757"/>
    <lineage>
        <taxon>Eukaryota</taxon>
        <taxon>Viridiplantae</taxon>
        <taxon>Streptophyta</taxon>
        <taxon>Embryophyta</taxon>
        <taxon>Tracheophyta</taxon>
        <taxon>Spermatophyta</taxon>
        <taxon>Magnoliopsida</taxon>
        <taxon>eudicotyledons</taxon>
        <taxon>Gunneridae</taxon>
        <taxon>Pentapetalae</taxon>
        <taxon>rosids</taxon>
        <taxon>fabids</taxon>
        <taxon>Fagales</taxon>
        <taxon>Myricaceae</taxon>
        <taxon>Morella</taxon>
    </lineage>
</organism>
<dbReference type="OrthoDB" id="202825at2759"/>
<evidence type="ECO:0000256" key="2">
    <source>
        <dbReference type="ARBA" id="ARBA00022723"/>
    </source>
</evidence>
<dbReference type="Gene3D" id="3.40.1210.10">
    <property type="entry name" value="Survival protein SurE-like phosphatase/nucleotidase"/>
    <property type="match status" value="1"/>
</dbReference>
<evidence type="ECO:0000313" key="6">
    <source>
        <dbReference type="Proteomes" id="UP000516437"/>
    </source>
</evidence>
<dbReference type="EMBL" id="RXIC02000020">
    <property type="protein sequence ID" value="KAB1223342.1"/>
    <property type="molecule type" value="Genomic_DNA"/>
</dbReference>